<dbReference type="SUPFAM" id="SSF55166">
    <property type="entry name" value="Hedgehog/DD-peptidase"/>
    <property type="match status" value="1"/>
</dbReference>
<sequence>MLSPTARTTARPTRLRAALLLAATAAGTLTSGVVVPAAGAAPLPTAPAVAPAAVRAEEPPTQAQVDEARRKAAESAAQLTQAQADLAAAQGRLDALAREASTALEAYQQAMEAQWAAQNEEVLQRQRLAEAEAALEQGRQDLGQWASQTYRGGASLEQYSGLVSVLKSGATDDTASAVASAKRIGDGRTSAVEAFEEAQRVQADATTRAADAAAEAVRQAGIAVAAKQQADDLLAQQRSQVEALAVLQSAAAGTATSDSARADGLAADLAANLAAAQAQAAAAAAAATAGGYTAVGDCETGVNLSGFANGLIPRNALCPLASAPRHVLRSDAANAFAALNQAYASQFGTNIAITDSYRTLAEQIDVKARKPTLAARPGTSRHGLGIAVDLGGGIQNATSAQHLWMDRNAALYGWINPAWAQNRGGQFEPWHWEFTG</sequence>
<proteinExistence type="predicted"/>
<dbReference type="PANTHER" id="PTHR34385:SF1">
    <property type="entry name" value="PEPTIDOGLYCAN L-ALANYL-D-GLUTAMATE ENDOPEPTIDASE CWLK"/>
    <property type="match status" value="1"/>
</dbReference>
<dbReference type="Gene3D" id="3.30.1380.10">
    <property type="match status" value="1"/>
</dbReference>
<name>A0ABV4I3B2_9ACTN</name>
<organism evidence="4 5">
    <name type="scientific">Kineococcus mangrovi</name>
    <dbReference type="NCBI Taxonomy" id="1660183"/>
    <lineage>
        <taxon>Bacteria</taxon>
        <taxon>Bacillati</taxon>
        <taxon>Actinomycetota</taxon>
        <taxon>Actinomycetes</taxon>
        <taxon>Kineosporiales</taxon>
        <taxon>Kineosporiaceae</taxon>
        <taxon>Kineococcus</taxon>
    </lineage>
</organism>
<dbReference type="InterPro" id="IPR003709">
    <property type="entry name" value="VanY-like_core_dom"/>
</dbReference>
<evidence type="ECO:0000256" key="1">
    <source>
        <dbReference type="SAM" id="Coils"/>
    </source>
</evidence>
<dbReference type="CDD" id="cd14814">
    <property type="entry name" value="Peptidase_M15"/>
    <property type="match status" value="1"/>
</dbReference>
<reference evidence="4 5" key="1">
    <citation type="submission" date="2024-07" db="EMBL/GenBank/DDBJ databases">
        <authorList>
            <person name="Thanompreechachai J."/>
            <person name="Duangmal K."/>
        </authorList>
    </citation>
    <scope>NUCLEOTIDE SEQUENCE [LARGE SCALE GENOMIC DNA]</scope>
    <source>
        <strain evidence="4 5">TBRC 1896</strain>
    </source>
</reference>
<feature type="chain" id="PRO_5046790093" evidence="2">
    <location>
        <begin position="41"/>
        <end position="436"/>
    </location>
</feature>
<dbReference type="EMBL" id="JBGGTQ010000005">
    <property type="protein sequence ID" value="MEZ0493162.1"/>
    <property type="molecule type" value="Genomic_DNA"/>
</dbReference>
<feature type="coiled-coil region" evidence="1">
    <location>
        <begin position="65"/>
        <end position="113"/>
    </location>
</feature>
<dbReference type="Proteomes" id="UP001566476">
    <property type="component" value="Unassembled WGS sequence"/>
</dbReference>
<dbReference type="RefSeq" id="WP_370719393.1">
    <property type="nucleotide sequence ID" value="NZ_JBGGTQ010000005.1"/>
</dbReference>
<feature type="signal peptide" evidence="2">
    <location>
        <begin position="1"/>
        <end position="40"/>
    </location>
</feature>
<gene>
    <name evidence="4" type="ORF">AB2L28_13045</name>
</gene>
<protein>
    <submittedName>
        <fullName evidence="4">D-alanyl-D-alanine carboxypeptidase family protein</fullName>
    </submittedName>
</protein>
<evidence type="ECO:0000256" key="2">
    <source>
        <dbReference type="SAM" id="SignalP"/>
    </source>
</evidence>
<keyword evidence="4" id="KW-0645">Protease</keyword>
<keyword evidence="4" id="KW-0121">Carboxypeptidase</keyword>
<feature type="domain" description="D-alanyl-D-alanine carboxypeptidase-like core" evidence="3">
    <location>
        <begin position="326"/>
        <end position="436"/>
    </location>
</feature>
<dbReference type="PANTHER" id="PTHR34385">
    <property type="entry name" value="D-ALANYL-D-ALANINE CARBOXYPEPTIDASE"/>
    <property type="match status" value="1"/>
</dbReference>
<keyword evidence="2" id="KW-0732">Signal</keyword>
<evidence type="ECO:0000313" key="4">
    <source>
        <dbReference type="EMBL" id="MEZ0493162.1"/>
    </source>
</evidence>
<keyword evidence="1" id="KW-0175">Coiled coil</keyword>
<evidence type="ECO:0000259" key="3">
    <source>
        <dbReference type="Pfam" id="PF02557"/>
    </source>
</evidence>
<comment type="caution">
    <text evidence="4">The sequence shown here is derived from an EMBL/GenBank/DDBJ whole genome shotgun (WGS) entry which is preliminary data.</text>
</comment>
<evidence type="ECO:0000313" key="5">
    <source>
        <dbReference type="Proteomes" id="UP001566476"/>
    </source>
</evidence>
<accession>A0ABV4I3B2</accession>
<dbReference type="GO" id="GO:0004180">
    <property type="term" value="F:carboxypeptidase activity"/>
    <property type="evidence" value="ECO:0007669"/>
    <property type="project" value="UniProtKB-KW"/>
</dbReference>
<dbReference type="Pfam" id="PF02557">
    <property type="entry name" value="VanY"/>
    <property type="match status" value="1"/>
</dbReference>
<dbReference type="InterPro" id="IPR009045">
    <property type="entry name" value="Zn_M74/Hedgehog-like"/>
</dbReference>
<dbReference type="InterPro" id="IPR052179">
    <property type="entry name" value="DD-CPase-like"/>
</dbReference>
<keyword evidence="5" id="KW-1185">Reference proteome</keyword>
<keyword evidence="4" id="KW-0378">Hydrolase</keyword>